<evidence type="ECO:0000256" key="5">
    <source>
        <dbReference type="ARBA" id="ARBA00023004"/>
    </source>
</evidence>
<keyword evidence="2 6" id="KW-0349">Heme</keyword>
<dbReference type="GO" id="GO:0046872">
    <property type="term" value="F:metal ion binding"/>
    <property type="evidence" value="ECO:0007669"/>
    <property type="project" value="UniProtKB-KW"/>
</dbReference>
<keyword evidence="7" id="KW-0732">Signal</keyword>
<accession>A0AAP9Y1Y5</accession>
<evidence type="ECO:0000256" key="2">
    <source>
        <dbReference type="ARBA" id="ARBA00022617"/>
    </source>
</evidence>
<organism evidence="9 11">
    <name type="scientific">Burkholderia glumae</name>
    <name type="common">Pseudomonas glumae</name>
    <dbReference type="NCBI Taxonomy" id="337"/>
    <lineage>
        <taxon>Bacteria</taxon>
        <taxon>Pseudomonadati</taxon>
        <taxon>Pseudomonadota</taxon>
        <taxon>Betaproteobacteria</taxon>
        <taxon>Burkholderiales</taxon>
        <taxon>Burkholderiaceae</taxon>
        <taxon>Burkholderia</taxon>
    </lineage>
</organism>
<evidence type="ECO:0000256" key="6">
    <source>
        <dbReference type="PROSITE-ProRule" id="PRU00433"/>
    </source>
</evidence>
<dbReference type="Gene3D" id="1.10.760.10">
    <property type="entry name" value="Cytochrome c-like domain"/>
    <property type="match status" value="2"/>
</dbReference>
<dbReference type="InterPro" id="IPR009056">
    <property type="entry name" value="Cyt_c-like_dom"/>
</dbReference>
<sequence>MRPHDVLRRARRTARAPRRLTAAAAAALACAALAASGWPGAADTAAAGTSDAPDGWRADQRALLASLRLPPERPASVDPSNRVAASADAARLGKRLFADPRLSRNGAVACASCHLPGDQFQDGRPLALGIATGARRTMPVVGATDAPWLFWDGRKDSLWSQAVGPIENPSEHGATRLRAVHVLAEHYRADYARLFGALPDVSRLPRDAGPLGTGTEQAAWRALDEPTRAGVSRAFANLGKAIAAYEATLQYAPSRFDSYLDGVSSGNAAQLAALTPVEKAGLRLFIGKAQCVSCHTGPMLSDRQFHNIGVPPRGAAAADAGRAAAIGQVLADEFNCLGPFSDAQPAQCEELQFISNDDPQLLGAFKTPTLRNVAARAPYMHAGQFASLDAAVRHYADPPPAAIGRSELKRIALSDAEQRQLIALLGALSGSIVERPLAR</sequence>
<keyword evidence="12" id="KW-1185">Reference proteome</keyword>
<evidence type="ECO:0000313" key="12">
    <source>
        <dbReference type="Proteomes" id="UP001056386"/>
    </source>
</evidence>
<dbReference type="GO" id="GO:0004130">
    <property type="term" value="F:cytochrome-c peroxidase activity"/>
    <property type="evidence" value="ECO:0007669"/>
    <property type="project" value="TreeGrafter"/>
</dbReference>
<feature type="signal peptide" evidence="7">
    <location>
        <begin position="1"/>
        <end position="34"/>
    </location>
</feature>
<evidence type="ECO:0000256" key="1">
    <source>
        <dbReference type="ARBA" id="ARBA00004196"/>
    </source>
</evidence>
<dbReference type="PANTHER" id="PTHR30600">
    <property type="entry name" value="CYTOCHROME C PEROXIDASE-RELATED"/>
    <property type="match status" value="1"/>
</dbReference>
<keyword evidence="5 6" id="KW-0408">Iron</keyword>
<feature type="domain" description="Cytochrome c" evidence="8">
    <location>
        <begin position="276"/>
        <end position="429"/>
    </location>
</feature>
<reference evidence="9 11" key="1">
    <citation type="submission" date="2020-12" db="EMBL/GenBank/DDBJ databases">
        <title>FDA dAtabase for Regulatory Grade micrObial Sequences (FDA-ARGOS): Supporting development and validation of Infectious Disease Dx tests.</title>
        <authorList>
            <person name="Minogue T."/>
            <person name="Wolcott M."/>
            <person name="Wasieloski L."/>
            <person name="Aguilar W."/>
            <person name="Moore D."/>
            <person name="Jaissle J."/>
            <person name="Tallon L."/>
            <person name="Sadzewicz L."/>
            <person name="Zhao X."/>
            <person name="Boylan J."/>
            <person name="Ott S."/>
            <person name="Bowen H."/>
            <person name="Vavikolanu K."/>
            <person name="Mehta A."/>
            <person name="Aluvathingal J."/>
            <person name="Nadendla S."/>
            <person name="Yan Y."/>
            <person name="Sichtig H."/>
        </authorList>
    </citation>
    <scope>NUCLEOTIDE SEQUENCE [LARGE SCALE GENOMIC DNA]</scope>
    <source>
        <strain evidence="9 11">FDAARGOS_949</strain>
    </source>
</reference>
<dbReference type="PROSITE" id="PS51007">
    <property type="entry name" value="CYTC"/>
    <property type="match status" value="1"/>
</dbReference>
<dbReference type="GO" id="GO:0030313">
    <property type="term" value="C:cell envelope"/>
    <property type="evidence" value="ECO:0007669"/>
    <property type="project" value="UniProtKB-SubCell"/>
</dbReference>
<dbReference type="Pfam" id="PF03150">
    <property type="entry name" value="CCP_MauG"/>
    <property type="match status" value="1"/>
</dbReference>
<dbReference type="InterPro" id="IPR004852">
    <property type="entry name" value="Di-haem_cyt_c_peroxidsae"/>
</dbReference>
<dbReference type="InterPro" id="IPR051395">
    <property type="entry name" value="Cytochrome_c_Peroxidase/MauG"/>
</dbReference>
<keyword evidence="4" id="KW-0560">Oxidoreductase</keyword>
<name>A0AAP9Y1Y5_BURGL</name>
<dbReference type="Proteomes" id="UP001056386">
    <property type="component" value="Chromosome 1"/>
</dbReference>
<dbReference type="RefSeq" id="WP_015876283.1">
    <property type="nucleotide sequence ID" value="NZ_CP021074.1"/>
</dbReference>
<evidence type="ECO:0000256" key="3">
    <source>
        <dbReference type="ARBA" id="ARBA00022723"/>
    </source>
</evidence>
<evidence type="ECO:0000313" key="11">
    <source>
        <dbReference type="Proteomes" id="UP000594892"/>
    </source>
</evidence>
<keyword evidence="9" id="KW-0575">Peroxidase</keyword>
<dbReference type="GeneID" id="45698523"/>
<evidence type="ECO:0000256" key="4">
    <source>
        <dbReference type="ARBA" id="ARBA00023002"/>
    </source>
</evidence>
<evidence type="ECO:0000256" key="7">
    <source>
        <dbReference type="SAM" id="SignalP"/>
    </source>
</evidence>
<proteinExistence type="predicted"/>
<dbReference type="Proteomes" id="UP000594892">
    <property type="component" value="Chromosome 2"/>
</dbReference>
<feature type="chain" id="PRO_5042892087" evidence="7">
    <location>
        <begin position="35"/>
        <end position="439"/>
    </location>
</feature>
<evidence type="ECO:0000259" key="8">
    <source>
        <dbReference type="PROSITE" id="PS51007"/>
    </source>
</evidence>
<reference evidence="10" key="2">
    <citation type="submission" date="2022-06" db="EMBL/GenBank/DDBJ databases">
        <title>Draft genome sequence of Burkholderia glumae strain GR20004 isolated from rice panicle showing bacterial panicle blight.</title>
        <authorList>
            <person name="Choi S.Y."/>
            <person name="Lee Y.H."/>
        </authorList>
    </citation>
    <scope>NUCLEOTIDE SEQUENCE</scope>
    <source>
        <strain evidence="10">GR20004</strain>
    </source>
</reference>
<dbReference type="InterPro" id="IPR036909">
    <property type="entry name" value="Cyt_c-like_dom_sf"/>
</dbReference>
<evidence type="ECO:0000313" key="9">
    <source>
        <dbReference type="EMBL" id="QPQ93016.1"/>
    </source>
</evidence>
<gene>
    <name evidence="9" type="ORF">I6H06_11925</name>
    <name evidence="10" type="ORF">NFI99_20535</name>
</gene>
<evidence type="ECO:0000313" key="10">
    <source>
        <dbReference type="EMBL" id="USS47249.1"/>
    </source>
</evidence>
<dbReference type="EMBL" id="CP065601">
    <property type="protein sequence ID" value="QPQ93016.1"/>
    <property type="molecule type" value="Genomic_DNA"/>
</dbReference>
<protein>
    <submittedName>
        <fullName evidence="9">Cytochrome-c peroxidase</fullName>
    </submittedName>
</protein>
<dbReference type="PROSITE" id="PS51257">
    <property type="entry name" value="PROKAR_LIPOPROTEIN"/>
    <property type="match status" value="1"/>
</dbReference>
<dbReference type="GO" id="GO:0020037">
    <property type="term" value="F:heme binding"/>
    <property type="evidence" value="ECO:0007669"/>
    <property type="project" value="InterPro"/>
</dbReference>
<dbReference type="EMBL" id="CP099587">
    <property type="protein sequence ID" value="USS47249.1"/>
    <property type="molecule type" value="Genomic_DNA"/>
</dbReference>
<dbReference type="SUPFAM" id="SSF46626">
    <property type="entry name" value="Cytochrome c"/>
    <property type="match status" value="2"/>
</dbReference>
<keyword evidence="3 6" id="KW-0479">Metal-binding</keyword>
<comment type="subcellular location">
    <subcellularLocation>
        <location evidence="1">Cell envelope</location>
    </subcellularLocation>
</comment>
<dbReference type="AlphaFoldDB" id="A0AAP9Y1Y5"/>
<dbReference type="GO" id="GO:0009055">
    <property type="term" value="F:electron transfer activity"/>
    <property type="evidence" value="ECO:0007669"/>
    <property type="project" value="InterPro"/>
</dbReference>